<evidence type="ECO:0000313" key="4">
    <source>
        <dbReference type="Proteomes" id="UP000469421"/>
    </source>
</evidence>
<gene>
    <name evidence="3" type="ORF">GFN93_12110</name>
</gene>
<evidence type="ECO:0000256" key="1">
    <source>
        <dbReference type="ARBA" id="ARBA00007613"/>
    </source>
</evidence>
<dbReference type="Pfam" id="PF02321">
    <property type="entry name" value="OEP"/>
    <property type="match status" value="1"/>
</dbReference>
<evidence type="ECO:0000256" key="2">
    <source>
        <dbReference type="SAM" id="SignalP"/>
    </source>
</evidence>
<evidence type="ECO:0008006" key="5">
    <source>
        <dbReference type="Google" id="ProtNLM"/>
    </source>
</evidence>
<dbReference type="PANTHER" id="PTHR30203:SF24">
    <property type="entry name" value="BLR4935 PROTEIN"/>
    <property type="match status" value="1"/>
</dbReference>
<feature type="signal peptide" evidence="2">
    <location>
        <begin position="1"/>
        <end position="27"/>
    </location>
</feature>
<comment type="caution">
    <text evidence="3">The sequence shown here is derived from an EMBL/GenBank/DDBJ whole genome shotgun (WGS) entry which is preliminary data.</text>
</comment>
<feature type="chain" id="PRO_5026773612" description="TolC family protein" evidence="2">
    <location>
        <begin position="28"/>
        <end position="437"/>
    </location>
</feature>
<comment type="similarity">
    <text evidence="1">Belongs to the outer membrane factor (OMF) (TC 1.B.17) family.</text>
</comment>
<evidence type="ECO:0000313" key="3">
    <source>
        <dbReference type="EMBL" id="MQX53996.1"/>
    </source>
</evidence>
<dbReference type="PANTHER" id="PTHR30203">
    <property type="entry name" value="OUTER MEMBRANE CATION EFFLUX PROTEIN"/>
    <property type="match status" value="1"/>
</dbReference>
<dbReference type="Gene3D" id="1.20.1600.10">
    <property type="entry name" value="Outer membrane efflux proteins (OEP)"/>
    <property type="match status" value="1"/>
</dbReference>
<dbReference type="InterPro" id="IPR003423">
    <property type="entry name" value="OMP_efflux"/>
</dbReference>
<dbReference type="EMBL" id="WIRE01000001">
    <property type="protein sequence ID" value="MQX53996.1"/>
    <property type="molecule type" value="Genomic_DNA"/>
</dbReference>
<organism evidence="3 4">
    <name type="scientific">Alcanivorax sediminis</name>
    <dbReference type="NCBI Taxonomy" id="2663008"/>
    <lineage>
        <taxon>Bacteria</taxon>
        <taxon>Pseudomonadati</taxon>
        <taxon>Pseudomonadota</taxon>
        <taxon>Gammaproteobacteria</taxon>
        <taxon>Oceanospirillales</taxon>
        <taxon>Alcanivoracaceae</taxon>
        <taxon>Alcanivorax</taxon>
    </lineage>
</organism>
<sequence length="437" mass="49799">MQHPFSVPFARWWLLLAGLVIASPGWADEACVKLATTTEGVVKQALTCNLTQQAFSARQQAAQYRSEASGRLDDLRLSVSVAPNTFGNDQLDDGYIVELSQPLPWPGTLNLDRQLADDRTASIQALTAHHQVELARQLRLALARREYRRQRLAINRENQRLWQLLIGTLEDRYASGTASRSALLQAQHERHLLMENAIQLQAALERDNSHIRQTLNLPAETVFVDLEKDQVPTITDGQLAERLSMLEQQPQIRALQAEQSQKQHELERIRKQRYPNFSLMTRYNSLWMNDDQRWVVGVGINLPLDQGGRSRQEEALRADQQALDWEQRDRLLAIREQLAQAASHYREAGKRLQLYANELMPLARENLATSRDAFRSGEADFQSILTAQRQLLITQEHQAQADYQQRTGFAQLTAAAGLVFVSDWQSKNHIENGGHHE</sequence>
<proteinExistence type="inferred from homology"/>
<dbReference type="InterPro" id="IPR010131">
    <property type="entry name" value="MdtP/NodT-like"/>
</dbReference>
<accession>A0A6N7LX82</accession>
<dbReference type="Proteomes" id="UP000469421">
    <property type="component" value="Unassembled WGS sequence"/>
</dbReference>
<dbReference type="RefSeq" id="WP_153501325.1">
    <property type="nucleotide sequence ID" value="NZ_WIRE01000001.1"/>
</dbReference>
<protein>
    <recommendedName>
        <fullName evidence="5">TolC family protein</fullName>
    </recommendedName>
</protein>
<reference evidence="3 4" key="1">
    <citation type="submission" date="2019-10" db="EMBL/GenBank/DDBJ databases">
        <title>Alcanivorax sp.PA15-N-34 draft genome sequence.</title>
        <authorList>
            <person name="Liao X."/>
            <person name="Shao Z."/>
        </authorList>
    </citation>
    <scope>NUCLEOTIDE SEQUENCE [LARGE SCALE GENOMIC DNA]</scope>
    <source>
        <strain evidence="3 4">PA15-N-34</strain>
    </source>
</reference>
<keyword evidence="4" id="KW-1185">Reference proteome</keyword>
<dbReference type="SUPFAM" id="SSF56954">
    <property type="entry name" value="Outer membrane efflux proteins (OEP)"/>
    <property type="match status" value="1"/>
</dbReference>
<dbReference type="AlphaFoldDB" id="A0A6N7LX82"/>
<keyword evidence="2" id="KW-0732">Signal</keyword>
<name>A0A6N7LX82_9GAMM</name>
<dbReference type="GO" id="GO:0015562">
    <property type="term" value="F:efflux transmembrane transporter activity"/>
    <property type="evidence" value="ECO:0007669"/>
    <property type="project" value="InterPro"/>
</dbReference>